<dbReference type="Proteomes" id="UP000238274">
    <property type="component" value="Unassembled WGS sequence"/>
</dbReference>
<name>A0A2S4WGX5_9BASI</name>
<feature type="compositionally biased region" description="Polar residues" evidence="1">
    <location>
        <begin position="1099"/>
        <end position="1111"/>
    </location>
</feature>
<feature type="region of interest" description="Disordered" evidence="1">
    <location>
        <begin position="1043"/>
        <end position="1070"/>
    </location>
</feature>
<feature type="compositionally biased region" description="Basic and acidic residues" evidence="1">
    <location>
        <begin position="777"/>
        <end position="808"/>
    </location>
</feature>
<feature type="region of interest" description="Disordered" evidence="1">
    <location>
        <begin position="1218"/>
        <end position="1237"/>
    </location>
</feature>
<accession>A0A2S4WGX5</accession>
<dbReference type="VEuPathDB" id="FungiDB:PSTT_06195"/>
<protein>
    <submittedName>
        <fullName evidence="2">Uncharacterized protein</fullName>
    </submittedName>
</protein>
<reference evidence="3" key="2">
    <citation type="journal article" date="2018" name="BMC Genomics">
        <title>Genomic insights into host adaptation between the wheat stripe rust pathogen (Puccinia striiformis f. sp. tritici) and the barley stripe rust pathogen (Puccinia striiformis f. sp. hordei).</title>
        <authorList>
            <person name="Xia C."/>
            <person name="Wang M."/>
            <person name="Yin C."/>
            <person name="Cornejo O.E."/>
            <person name="Hulbert S.H."/>
            <person name="Chen X."/>
        </authorList>
    </citation>
    <scope>NUCLEOTIDE SEQUENCE [LARGE SCALE GENOMIC DNA]</scope>
    <source>
        <strain evidence="3">93TX-2</strain>
    </source>
</reference>
<feature type="compositionally biased region" description="Basic and acidic residues" evidence="1">
    <location>
        <begin position="939"/>
        <end position="960"/>
    </location>
</feature>
<feature type="compositionally biased region" description="Basic and acidic residues" evidence="1">
    <location>
        <begin position="912"/>
        <end position="930"/>
    </location>
</feature>
<dbReference type="OrthoDB" id="2499340at2759"/>
<feature type="compositionally biased region" description="Polar residues" evidence="1">
    <location>
        <begin position="725"/>
        <end position="734"/>
    </location>
</feature>
<proteinExistence type="predicted"/>
<feature type="compositionally biased region" description="Polar residues" evidence="1">
    <location>
        <begin position="964"/>
        <end position="974"/>
    </location>
</feature>
<dbReference type="VEuPathDB" id="FungiDB:PSHT_02872"/>
<keyword evidence="3" id="KW-1185">Reference proteome</keyword>
<feature type="compositionally biased region" description="Basic and acidic residues" evidence="1">
    <location>
        <begin position="602"/>
        <end position="620"/>
    </location>
</feature>
<sequence>MPPRKKQVQPAAADDDHAGRLDILKESYQALYEFHQRTNQKIQSKNMSPESIAAAKIIPTFVQLLDHLKTVIDHKTENRRDSTRLVMECSGLCDFFRYGISYLYTLPLKIIILELKSTLPVMSSPILGLMTYIYHVKLEECRAPSSVDTQARFKEDARDIGQCWESILAAFGDGIKLHVNKSEPGPKLKQFKVIIGKVFYPFLAEVLGLQNSSNPQKLSEYVKRSLFDAGEALSGGCVENKQSIGNPAILGPYDFILQGRNLKRIEYFFLVVRYYRITSSTTLASFHSSPWEGQLGSDSDLFRLTDFITVNIALQLAFCVAPPLKTAKGKSKTAKITPESKTAREDWFKQIFPTKDFGKGLQEEMVARLTSMSSHQFWEQNGEIQQEISRNDVSRACAIPIESGTIAEDQLRLYPYGTPILRNTVQFNKSSLTWSSSVSKLDGGSIDKDQEMTAEICYDAILVAQLTGSKSSAPLPRCEELTLSIEFRSDFPIESSAPAIHYAPDSGLCRSTLVLKLQSESADAILRILNDRNIKSTHVFEPRRTDSDQDADIARVDPEHKVTRRSEKLKCEASKKISISQDDLMLKADDPSKIPTTLSSRQRVESVQKEAEINSSREEASNSLSEQRIDSGTRDPRSPSVAEESTLKTSPTVVHTRAQMSPKRKSPSRESSPIEIISPEKIVVQGQKSKRIRIVESPSESVGSQPAHQSKQALENETRKALHSTARQRNTRQNPPIPETKNEKINTVLSTVKQKKKPHARAVSAESVGSCSDAGEDPVRSDSIHSIDEAYEKILTSRESESIARNDSEPEDEILEDDLDTRSPQSLNKASDAKIKNGLSAKKNKDNCSPSVMDFANGFRPVARRDESGGPKKAQSDFTKDSDEAGSSGPPLKDWKTLTSGLKPKRTLPTKNSRERDTFSPDTGIKERTHATFGNPTSRPDHSKGVEHGKKATDQQEPHVKKTQLVNRISSLVRDSSKQPKKASPQDESLAGVFQDSKTKKSADRSIQSITSGLKRTAEAPSPVDPVIQEKLIPLQGNLKPIKKREASGSNPFPEIADIVQGSSTPLSRMGLEGCDKIKQFIAKRTDSRKPKQLRFESPHNSFQLRKTSSTRSHKKDIPRRDTPPPFEDHLDEDEMVQSTKRRKLKLEISKDSEDRLKSALKNSTPQSVAPKLNLKDLQKITQARKVGGSPILEVKDTTPNRFYQSSSSVLDRSKKVVTGTSPSSLSEFKNDNDNTREDDISNHMDQLSKIVVDGIKNKQVKLESVASTTRSGVLNLTNNLVKEFDHQNEEISEAVEQRALQKQNEHKQYRDHIKAYRIEMEPDLNWAQKYVNESENEANLEA</sequence>
<evidence type="ECO:0000256" key="1">
    <source>
        <dbReference type="SAM" id="MobiDB-lite"/>
    </source>
</evidence>
<feature type="compositionally biased region" description="Acidic residues" evidence="1">
    <location>
        <begin position="809"/>
        <end position="819"/>
    </location>
</feature>
<feature type="compositionally biased region" description="Basic and acidic residues" evidence="1">
    <location>
        <begin position="1084"/>
        <end position="1098"/>
    </location>
</feature>
<feature type="compositionally biased region" description="Polar residues" evidence="1">
    <location>
        <begin position="1005"/>
        <end position="1014"/>
    </location>
</feature>
<evidence type="ECO:0000313" key="2">
    <source>
        <dbReference type="EMBL" id="POW21013.1"/>
    </source>
</evidence>
<feature type="compositionally biased region" description="Basic and acidic residues" evidence="1">
    <location>
        <begin position="627"/>
        <end position="637"/>
    </location>
</feature>
<comment type="caution">
    <text evidence="2">The sequence shown here is derived from an EMBL/GenBank/DDBJ whole genome shotgun (WGS) entry which is preliminary data.</text>
</comment>
<organism evidence="2 3">
    <name type="scientific">Puccinia striiformis</name>
    <dbReference type="NCBI Taxonomy" id="27350"/>
    <lineage>
        <taxon>Eukaryota</taxon>
        <taxon>Fungi</taxon>
        <taxon>Dikarya</taxon>
        <taxon>Basidiomycota</taxon>
        <taxon>Pucciniomycotina</taxon>
        <taxon>Pucciniomycetes</taxon>
        <taxon>Pucciniales</taxon>
        <taxon>Pucciniaceae</taxon>
        <taxon>Puccinia</taxon>
    </lineage>
</organism>
<feature type="region of interest" description="Disordered" evidence="1">
    <location>
        <begin position="540"/>
        <end position="560"/>
    </location>
</feature>
<gene>
    <name evidence="2" type="ORF">PSHT_02872</name>
</gene>
<feature type="region of interest" description="Disordered" evidence="1">
    <location>
        <begin position="582"/>
        <end position="1029"/>
    </location>
</feature>
<feature type="compositionally biased region" description="Basic and acidic residues" evidence="1">
    <location>
        <begin position="1119"/>
        <end position="1129"/>
    </location>
</feature>
<feature type="compositionally biased region" description="Polar residues" evidence="1">
    <location>
        <begin position="698"/>
        <end position="713"/>
    </location>
</feature>
<dbReference type="EMBL" id="PKSM01000026">
    <property type="protein sequence ID" value="POW21013.1"/>
    <property type="molecule type" value="Genomic_DNA"/>
</dbReference>
<feature type="region of interest" description="Disordered" evidence="1">
    <location>
        <begin position="1084"/>
        <end position="1143"/>
    </location>
</feature>
<reference evidence="3" key="3">
    <citation type="journal article" date="2018" name="Mol. Plant Microbe Interact.">
        <title>Genome sequence resources for the wheat stripe rust pathogen (Puccinia striiformis f. sp. tritici) and the barley stripe rust pathogen (Puccinia striiformis f. sp. hordei).</title>
        <authorList>
            <person name="Xia C."/>
            <person name="Wang M."/>
            <person name="Yin C."/>
            <person name="Cornejo O.E."/>
            <person name="Hulbert S.H."/>
            <person name="Chen X."/>
        </authorList>
    </citation>
    <scope>NUCLEOTIDE SEQUENCE [LARGE SCALE GENOMIC DNA]</scope>
    <source>
        <strain evidence="3">93TX-2</strain>
    </source>
</reference>
<reference evidence="2 3" key="1">
    <citation type="submission" date="2017-12" db="EMBL/GenBank/DDBJ databases">
        <title>Gene loss provides genomic basis for host adaptation in cereal stripe rust fungi.</title>
        <authorList>
            <person name="Xia C."/>
        </authorList>
    </citation>
    <scope>NUCLEOTIDE SEQUENCE [LARGE SCALE GENOMIC DNA]</scope>
    <source>
        <strain evidence="2 3">93TX-2</strain>
    </source>
</reference>
<evidence type="ECO:0000313" key="3">
    <source>
        <dbReference type="Proteomes" id="UP000238274"/>
    </source>
</evidence>
<feature type="compositionally biased region" description="Basic and acidic residues" evidence="1">
    <location>
        <begin position="863"/>
        <end position="883"/>
    </location>
</feature>
<feature type="compositionally biased region" description="Low complexity" evidence="1">
    <location>
        <begin position="669"/>
        <end position="682"/>
    </location>
</feature>
<feature type="compositionally biased region" description="Polar residues" evidence="1">
    <location>
        <begin position="1219"/>
        <end position="1228"/>
    </location>
</feature>